<evidence type="ECO:0000313" key="2">
    <source>
        <dbReference type="EMBL" id="MFC3174230.1"/>
    </source>
</evidence>
<proteinExistence type="predicted"/>
<dbReference type="Pfam" id="PF13770">
    <property type="entry name" value="DUF4169"/>
    <property type="match status" value="1"/>
</dbReference>
<accession>A0ABV7INM6</accession>
<feature type="compositionally biased region" description="Basic and acidic residues" evidence="1">
    <location>
        <begin position="33"/>
        <end position="64"/>
    </location>
</feature>
<gene>
    <name evidence="2" type="ORF">ACFOD9_08200</name>
</gene>
<dbReference type="InterPro" id="IPR025227">
    <property type="entry name" value="DUF4169"/>
</dbReference>
<organism evidence="2 3">
    <name type="scientific">Novosphingobium bradum</name>
    <dbReference type="NCBI Taxonomy" id="1737444"/>
    <lineage>
        <taxon>Bacteria</taxon>
        <taxon>Pseudomonadati</taxon>
        <taxon>Pseudomonadota</taxon>
        <taxon>Alphaproteobacteria</taxon>
        <taxon>Sphingomonadales</taxon>
        <taxon>Sphingomonadaceae</taxon>
        <taxon>Novosphingobium</taxon>
    </lineage>
</organism>
<evidence type="ECO:0000256" key="1">
    <source>
        <dbReference type="SAM" id="MobiDB-lite"/>
    </source>
</evidence>
<name>A0ABV7INM6_9SPHN</name>
<reference evidence="3" key="1">
    <citation type="journal article" date="2019" name="Int. J. Syst. Evol. Microbiol.">
        <title>The Global Catalogue of Microorganisms (GCM) 10K type strain sequencing project: providing services to taxonomists for standard genome sequencing and annotation.</title>
        <authorList>
            <consortium name="The Broad Institute Genomics Platform"/>
            <consortium name="The Broad Institute Genome Sequencing Center for Infectious Disease"/>
            <person name="Wu L."/>
            <person name="Ma J."/>
        </authorList>
    </citation>
    <scope>NUCLEOTIDE SEQUENCE [LARGE SCALE GENOMIC DNA]</scope>
    <source>
        <strain evidence="3">KCTC 42984</strain>
    </source>
</reference>
<protein>
    <submittedName>
        <fullName evidence="2">DUF4169 family protein</fullName>
    </submittedName>
</protein>
<dbReference type="RefSeq" id="WP_379509597.1">
    <property type="nucleotide sequence ID" value="NZ_JBHRTQ010000007.1"/>
</dbReference>
<evidence type="ECO:0000313" key="3">
    <source>
        <dbReference type="Proteomes" id="UP001595604"/>
    </source>
</evidence>
<feature type="region of interest" description="Disordered" evidence="1">
    <location>
        <begin position="11"/>
        <end position="64"/>
    </location>
</feature>
<dbReference type="EMBL" id="JBHRTQ010000007">
    <property type="protein sequence ID" value="MFC3174230.1"/>
    <property type="molecule type" value="Genomic_DNA"/>
</dbReference>
<dbReference type="Proteomes" id="UP001595604">
    <property type="component" value="Unassembled WGS sequence"/>
</dbReference>
<keyword evidence="3" id="KW-1185">Reference proteome</keyword>
<comment type="caution">
    <text evidence="2">The sequence shown here is derived from an EMBL/GenBank/DDBJ whole genome shotgun (WGS) entry which is preliminary data.</text>
</comment>
<sequence>MAEIVNLRLARKARRRADAAQGAAENRARFGRNKAERTRDAAEAERLARTVEGARREPEAPEQP</sequence>